<organism evidence="1 2">
    <name type="scientific">Bradyrhizobium japonicum</name>
    <dbReference type="NCBI Taxonomy" id="375"/>
    <lineage>
        <taxon>Bacteria</taxon>
        <taxon>Pseudomonadati</taxon>
        <taxon>Pseudomonadota</taxon>
        <taxon>Alphaproteobacteria</taxon>
        <taxon>Hyphomicrobiales</taxon>
        <taxon>Nitrobacteraceae</taxon>
        <taxon>Bradyrhizobium</taxon>
    </lineage>
</organism>
<dbReference type="AlphaFoldDB" id="A0A1Y2JD49"/>
<dbReference type="Proteomes" id="UP000193335">
    <property type="component" value="Unassembled WGS sequence"/>
</dbReference>
<proteinExistence type="predicted"/>
<evidence type="ECO:0000313" key="2">
    <source>
        <dbReference type="Proteomes" id="UP000193335"/>
    </source>
</evidence>
<comment type="caution">
    <text evidence="1">The sequence shown here is derived from an EMBL/GenBank/DDBJ whole genome shotgun (WGS) entry which is preliminary data.</text>
</comment>
<accession>A0A1Y2JD49</accession>
<evidence type="ECO:0000313" key="1">
    <source>
        <dbReference type="EMBL" id="OSJ24015.1"/>
    </source>
</evidence>
<name>A0A1Y2JD49_BRAJP</name>
<sequence>MRARRKCSAARCRSGLGFGYSIQDFKQAKETLDAALCMLGKIASALSGNLALTQFMQLDGRTH</sequence>
<protein>
    <submittedName>
        <fullName evidence="1">Uncharacterized protein</fullName>
    </submittedName>
</protein>
<reference evidence="1 2" key="1">
    <citation type="submission" date="2017-03" db="EMBL/GenBank/DDBJ databases">
        <title>Whole genome sequences of fourteen strains of Bradyrhizobium canariense and one strain of Bradyrhizobium japonicum isolated from Lupinus (Papilionoideae: Genisteae) species in Algeria.</title>
        <authorList>
            <person name="Crovadore J."/>
            <person name="Chekireb D."/>
            <person name="Brachmann A."/>
            <person name="Chablais R."/>
            <person name="Cochard B."/>
            <person name="Lefort F."/>
        </authorList>
    </citation>
    <scope>NUCLEOTIDE SEQUENCE [LARGE SCALE GENOMIC DNA]</scope>
    <source>
        <strain evidence="1 2">UBMA197</strain>
    </source>
</reference>
<gene>
    <name evidence="1" type="ORF">BSZ19_42925</name>
</gene>
<dbReference type="EMBL" id="NAFL01000283">
    <property type="protein sequence ID" value="OSJ24015.1"/>
    <property type="molecule type" value="Genomic_DNA"/>
</dbReference>